<evidence type="ECO:0000313" key="3">
    <source>
        <dbReference type="Proteomes" id="UP000267164"/>
    </source>
</evidence>
<dbReference type="Proteomes" id="UP000267164">
    <property type="component" value="Chromosome"/>
</dbReference>
<sequence>MPISPAPAAIFKSIAWAWIANEASFVLTFAFQLVVVFFVGAVAFLLRRSRRRKAKTAILFRALSATLGECPGWLH</sequence>
<gene>
    <name evidence="2" type="ORF">D7D52_37320</name>
</gene>
<reference evidence="2 3" key="1">
    <citation type="submission" date="2018-09" db="EMBL/GenBank/DDBJ databases">
        <title>Nocardia yunnanensis sp. nov., an actinomycete isolated from a soil sample.</title>
        <authorList>
            <person name="Zhang J."/>
        </authorList>
    </citation>
    <scope>NUCLEOTIDE SEQUENCE [LARGE SCALE GENOMIC DNA]</scope>
    <source>
        <strain evidence="2 3">CFHS0054</strain>
    </source>
</reference>
<accession>A0A386ZLV4</accession>
<feature type="transmembrane region" description="Helical" evidence="1">
    <location>
        <begin position="25"/>
        <end position="46"/>
    </location>
</feature>
<protein>
    <submittedName>
        <fullName evidence="2">Uncharacterized protein</fullName>
    </submittedName>
</protein>
<keyword evidence="1" id="KW-1133">Transmembrane helix</keyword>
<dbReference type="EMBL" id="CP032568">
    <property type="protein sequence ID" value="AYF78547.1"/>
    <property type="molecule type" value="Genomic_DNA"/>
</dbReference>
<proteinExistence type="predicted"/>
<dbReference type="KEGG" id="nyu:D7D52_37320"/>
<evidence type="ECO:0000313" key="2">
    <source>
        <dbReference type="EMBL" id="AYF78547.1"/>
    </source>
</evidence>
<keyword evidence="1" id="KW-0812">Transmembrane</keyword>
<name>A0A386ZLV4_9NOCA</name>
<organism evidence="2 3">
    <name type="scientific">Nocardia yunnanensis</name>
    <dbReference type="NCBI Taxonomy" id="2382165"/>
    <lineage>
        <taxon>Bacteria</taxon>
        <taxon>Bacillati</taxon>
        <taxon>Actinomycetota</taxon>
        <taxon>Actinomycetes</taxon>
        <taxon>Mycobacteriales</taxon>
        <taxon>Nocardiaceae</taxon>
        <taxon>Nocardia</taxon>
    </lineage>
</organism>
<dbReference type="AlphaFoldDB" id="A0A386ZLV4"/>
<keyword evidence="1" id="KW-0472">Membrane</keyword>
<keyword evidence="3" id="KW-1185">Reference proteome</keyword>
<evidence type="ECO:0000256" key="1">
    <source>
        <dbReference type="SAM" id="Phobius"/>
    </source>
</evidence>